<proteinExistence type="predicted"/>
<protein>
    <submittedName>
        <fullName evidence="1">Uncharacterized protein</fullName>
    </submittedName>
</protein>
<dbReference type="EMBL" id="FWEV01000128">
    <property type="protein sequence ID" value="SLM30127.1"/>
    <property type="molecule type" value="Genomic_DNA"/>
</dbReference>
<evidence type="ECO:0000313" key="1">
    <source>
        <dbReference type="EMBL" id="SLM30127.1"/>
    </source>
</evidence>
<reference evidence="1 2" key="1">
    <citation type="submission" date="2017-03" db="EMBL/GenBank/DDBJ databases">
        <authorList>
            <person name="Afonso C.L."/>
            <person name="Miller P.J."/>
            <person name="Scott M.A."/>
            <person name="Spackman E."/>
            <person name="Goraichik I."/>
            <person name="Dimitrov K.M."/>
            <person name="Suarez D.L."/>
            <person name="Swayne D.E."/>
        </authorList>
    </citation>
    <scope>NUCLEOTIDE SEQUENCE [LARGE SCALE GENOMIC DNA]</scope>
    <source>
        <strain evidence="1">PRJEB14757</strain>
    </source>
</reference>
<dbReference type="Proteomes" id="UP000191931">
    <property type="component" value="Unassembled WGS sequence"/>
</dbReference>
<keyword evidence="2" id="KW-1185">Reference proteome</keyword>
<gene>
    <name evidence="1" type="ORF">MTBBW1_2130022</name>
</gene>
<name>A0A1W1HCB2_9BACT</name>
<dbReference type="STRING" id="1246637.MTBBW1_2130022"/>
<accession>A0A1W1HCB2</accession>
<organism evidence="1 2">
    <name type="scientific">Desulfamplus magnetovallimortis</name>
    <dbReference type="NCBI Taxonomy" id="1246637"/>
    <lineage>
        <taxon>Bacteria</taxon>
        <taxon>Pseudomonadati</taxon>
        <taxon>Thermodesulfobacteriota</taxon>
        <taxon>Desulfobacteria</taxon>
        <taxon>Desulfobacterales</taxon>
        <taxon>Desulfobacteraceae</taxon>
        <taxon>Desulfamplus</taxon>
    </lineage>
</organism>
<evidence type="ECO:0000313" key="2">
    <source>
        <dbReference type="Proteomes" id="UP000191931"/>
    </source>
</evidence>
<sequence length="59" mass="6510">MLIPLKLLKLLGHRKLCDKTDALLTSGINNRYSGAKLLQRSGVKRGLVINGKKEIQHSA</sequence>
<dbReference type="AlphaFoldDB" id="A0A1W1HCB2"/>